<feature type="coiled-coil region" evidence="2">
    <location>
        <begin position="576"/>
        <end position="603"/>
    </location>
</feature>
<comment type="catalytic activity">
    <reaction evidence="1">
        <text>peroxynitrite = nitrate</text>
        <dbReference type="Rhea" id="RHEA:63116"/>
        <dbReference type="ChEBI" id="CHEBI:17632"/>
        <dbReference type="ChEBI" id="CHEBI:25941"/>
    </reaction>
    <physiologicalReaction direction="left-to-right" evidence="1">
        <dbReference type="Rhea" id="RHEA:63117"/>
    </physiologicalReaction>
</comment>
<dbReference type="CDD" id="cd07828">
    <property type="entry name" value="lipocalin_heme-bd-THAP4-like"/>
    <property type="match status" value="1"/>
</dbReference>
<dbReference type="Proteomes" id="UP000504631">
    <property type="component" value="Unplaced"/>
</dbReference>
<dbReference type="InterPro" id="IPR014878">
    <property type="entry name" value="THAP4-like_heme-bd"/>
</dbReference>
<evidence type="ECO:0000256" key="1">
    <source>
        <dbReference type="ARBA" id="ARBA00036993"/>
    </source>
</evidence>
<keyword evidence="2" id="KW-0175">Coiled coil</keyword>
<evidence type="ECO:0000256" key="2">
    <source>
        <dbReference type="SAM" id="Coils"/>
    </source>
</evidence>
<feature type="coiled-coil region" evidence="2">
    <location>
        <begin position="733"/>
        <end position="760"/>
    </location>
</feature>
<dbReference type="InterPro" id="IPR045165">
    <property type="entry name" value="Nitrobindin"/>
</dbReference>
<evidence type="ECO:0000259" key="4">
    <source>
        <dbReference type="Pfam" id="PF08768"/>
    </source>
</evidence>
<evidence type="ECO:0000313" key="6">
    <source>
        <dbReference type="RefSeq" id="XP_033360364.1"/>
    </source>
</evidence>
<accession>A0A6J3L8S6</accession>
<feature type="compositionally biased region" description="Basic and acidic residues" evidence="3">
    <location>
        <begin position="1193"/>
        <end position="1215"/>
    </location>
</feature>
<dbReference type="AlphaFoldDB" id="A0A6J3L8S6"/>
<keyword evidence="5" id="KW-1185">Reference proteome</keyword>
<evidence type="ECO:0000313" key="5">
    <source>
        <dbReference type="Proteomes" id="UP000504631"/>
    </source>
</evidence>
<reference evidence="6" key="1">
    <citation type="submission" date="2025-08" db="UniProtKB">
        <authorList>
            <consortium name="RefSeq"/>
        </authorList>
    </citation>
    <scope>IDENTIFICATION</scope>
    <source>
        <tissue evidence="6">Muscle</tissue>
    </source>
</reference>
<sequence length="1264" mass="145632">MQDISDDCTDMRLLPMNEVLKPLAWLKGTWRTKSPGAGKYPTIQPFRYCEEMSFSSIGQPMLNYSALSWKPDEKTPMHYEVGFLKIIPDTNKVYMLLSHNFGVTTIEEGVVEDKIIKLKTTHIGRPTEGTRRPIVLELRRQFALVGDCLEHTLYMATEDTKLQEHLHAKHDACINRLRLRYIEFLEEQRTRDERNHKLLEALDRVDNSLALMTAKTDRLNVLRKQYEAYLRRIYTVPSPSMNINDDGNVTNQGEDRYLRRDVTVEQISPEVENTLSPRLLRLNGQKNRSISPTASKLAKSAQNMGCDYYQRNNAQSITLNQQINNKNILRSYSSIPQDNESIQQPTTQDISSQNFQQKRSYVQIDPNLHIPYVSPGRSCSLNQQTTSHFNCSKPLLEQMEIPQNMSQFMVPERTDCSMSQYKLLDVSPNRFAPMTLHYVHSSSVAQPFQRKSNRALLHDTETQTRSVDISPSEISSVYRTMPVSEERNLCGMSSLNKSPILSKQTSPRYFDYSWRKPDHFKSKHKSVSGTSVRPLTTSDVDNMIRRYKCFTPETSTNARLSMGARQSAEEDESRTATIVENELDRYIDKIRKLHRDLDAQSLEEIDQEQTMGDNMLNASLSDDNLSEILPGEDQFKENLPKKIEKVLALADDLASRSADLNVANEPGKERMDRNRNVDLVQTTKSGAPTSERNYVAFSDTRNGCKTSVTLAKDEISRDIILQETKLDPHQYIENSRKENLSNLSNTLEHYERQLPKVEIDDHVDFAVSSSDKVTKQDTKSIMPENIEGEENSEKDINIYMAAESNLNEYSFGTLEELEPWNMDVLQKRIREVDLTNEAKNQFGKTKVVIDSLNQDDVEQIESSNEIETMESKEDKKGSSEDSHGKDIDLNTTEDELKQKGTECLVSKEELTSKDEIEVSEASASQDQKEEYKDNGYTNNEAVIQNIKPAGDQTDEQNEPNCEQKQAPNEINPISVTAQDNEQDVMVQDYGYTNQNYYEDSNQVQNYTQNYEAEYTGLNEEYNYDQNASYENNQSENYDQNMSYNAEQKQNYDPNVSYETNQGENYNSNALYDTNEEQNYDLGSSYKTGQDQNYEQNVYEDNQNQNQEYQEYVNQEYMQGSNEQYGEYAGEQYGSENQYEHDTNMQYQEDANQQYAYDYDQQYETKQQSDTNINQSFACPDYDSNRAQLIQEEDKQNQEHKELQEEAKYEEAEGKVDTAQGKNEVLSSENGTKKKKDVIKSLLDSDTDSTIERNVSNTESDFDFN</sequence>
<dbReference type="PANTHER" id="PTHR15854">
    <property type="entry name" value="THAP4 PROTEIN"/>
    <property type="match status" value="1"/>
</dbReference>
<dbReference type="InterPro" id="IPR012674">
    <property type="entry name" value="Calycin"/>
</dbReference>
<dbReference type="RefSeq" id="XP_033360364.1">
    <property type="nucleotide sequence ID" value="XM_033504473.1"/>
</dbReference>
<proteinExistence type="predicted"/>
<name>A0A6J3L8S6_9HYME</name>
<dbReference type="Pfam" id="PF08768">
    <property type="entry name" value="THAP4_heme-bd"/>
    <property type="match status" value="1"/>
</dbReference>
<protein>
    <submittedName>
        <fullName evidence="6">Uncharacterized protein LOC117239134 isoform X4</fullName>
    </submittedName>
</protein>
<dbReference type="SUPFAM" id="SSF50814">
    <property type="entry name" value="Lipocalins"/>
    <property type="match status" value="1"/>
</dbReference>
<dbReference type="PANTHER" id="PTHR15854:SF4">
    <property type="entry name" value="PEROXYNITRITE ISOMERASE THAP4"/>
    <property type="match status" value="1"/>
</dbReference>
<dbReference type="Gene3D" id="2.40.128.20">
    <property type="match status" value="1"/>
</dbReference>
<gene>
    <name evidence="6" type="primary">LOC117239134</name>
</gene>
<feature type="region of interest" description="Disordered" evidence="3">
    <location>
        <begin position="950"/>
        <end position="969"/>
    </location>
</feature>
<feature type="region of interest" description="Disordered" evidence="3">
    <location>
        <begin position="856"/>
        <end position="894"/>
    </location>
</feature>
<feature type="region of interest" description="Disordered" evidence="3">
    <location>
        <begin position="1193"/>
        <end position="1264"/>
    </location>
</feature>
<organism evidence="5 6">
    <name type="scientific">Bombus vosnesenskii</name>
    <dbReference type="NCBI Taxonomy" id="207650"/>
    <lineage>
        <taxon>Eukaryota</taxon>
        <taxon>Metazoa</taxon>
        <taxon>Ecdysozoa</taxon>
        <taxon>Arthropoda</taxon>
        <taxon>Hexapoda</taxon>
        <taxon>Insecta</taxon>
        <taxon>Pterygota</taxon>
        <taxon>Neoptera</taxon>
        <taxon>Endopterygota</taxon>
        <taxon>Hymenoptera</taxon>
        <taxon>Apocrita</taxon>
        <taxon>Aculeata</taxon>
        <taxon>Apoidea</taxon>
        <taxon>Anthophila</taxon>
        <taxon>Apidae</taxon>
        <taxon>Bombus</taxon>
        <taxon>Pyrobombus</taxon>
    </lineage>
</organism>
<feature type="compositionally biased region" description="Basic and acidic residues" evidence="3">
    <location>
        <begin position="869"/>
        <end position="894"/>
    </location>
</feature>
<feature type="region of interest" description="Disordered" evidence="3">
    <location>
        <begin position="911"/>
        <end position="938"/>
    </location>
</feature>
<feature type="domain" description="THAP4-like heme-binding" evidence="4">
    <location>
        <begin position="20"/>
        <end position="169"/>
    </location>
</feature>
<evidence type="ECO:0000256" key="3">
    <source>
        <dbReference type="SAM" id="MobiDB-lite"/>
    </source>
</evidence>
<dbReference type="GeneID" id="117239134"/>
<feature type="compositionally biased region" description="Polar residues" evidence="3">
    <location>
        <begin position="958"/>
        <end position="969"/>
    </location>
</feature>